<keyword evidence="2" id="KW-1185">Reference proteome</keyword>
<dbReference type="RefSeq" id="XP_050509492.1">
    <property type="nucleotide sequence ID" value="XM_050653535.1"/>
</dbReference>
<protein>
    <recommendedName>
        <fullName evidence="3">Transposase domain-containing protein</fullName>
    </recommendedName>
</protein>
<dbReference type="Proteomes" id="UP001652700">
    <property type="component" value="Unplaced"/>
</dbReference>
<dbReference type="PANTHER" id="PTHR33053:SF24">
    <property type="entry name" value="TRANSPOSASE DOMAIN-CONTAINING PROTEIN"/>
    <property type="match status" value="1"/>
</dbReference>
<reference evidence="1" key="1">
    <citation type="submission" date="2025-05" db="UniProtKB">
        <authorList>
            <consortium name="EnsemblMetazoa"/>
        </authorList>
    </citation>
    <scope>IDENTIFICATION</scope>
</reference>
<organism evidence="1 2">
    <name type="scientific">Diabrotica virgifera virgifera</name>
    <name type="common">western corn rootworm</name>
    <dbReference type="NCBI Taxonomy" id="50390"/>
    <lineage>
        <taxon>Eukaryota</taxon>
        <taxon>Metazoa</taxon>
        <taxon>Ecdysozoa</taxon>
        <taxon>Arthropoda</taxon>
        <taxon>Hexapoda</taxon>
        <taxon>Insecta</taxon>
        <taxon>Pterygota</taxon>
        <taxon>Neoptera</taxon>
        <taxon>Endopterygota</taxon>
        <taxon>Coleoptera</taxon>
        <taxon>Polyphaga</taxon>
        <taxon>Cucujiformia</taxon>
        <taxon>Chrysomeloidea</taxon>
        <taxon>Chrysomelidae</taxon>
        <taxon>Galerucinae</taxon>
        <taxon>Diabroticina</taxon>
        <taxon>Diabroticites</taxon>
        <taxon>Diabrotica</taxon>
    </lineage>
</organism>
<evidence type="ECO:0008006" key="3">
    <source>
        <dbReference type="Google" id="ProtNLM"/>
    </source>
</evidence>
<accession>A0ABM5KH13</accession>
<dbReference type="GeneID" id="126886584"/>
<sequence length="697" mass="80338">MYNKSKLKTVISQRHLDRKIKKIVENELKKVNVSYSNQNSENNVNTEVNCIGQNLTEIQQASDVGDNLSFTHENQEEDNSFADILIPEKPFDFGDSSQSCSNTNLANVNNFDKNDKPTIQEKLQNWAVTNNVSHSAVTDLLHILHEDYPTLPLDARTLLKTPRSLPKIQLDKGELVHFNLKNTLLQILASNESFRNEDTLLLSFNVDGLPIFHSSNTNFWTILCLIKNFNIPPFVVSIYCGSGKPNPLNIYLKNFIIDLKDLLDNGLTYESLTYSIQIHSFVCDSPAKAYIKCIKSHGGYSSCDKCIEEGTYVNKRVILQNRKATKRNDTTFRLLQDENHHHGISPLAELQIGMVTLFAIDYMHAVCLGVMRKLLNSWISGKLSVRLSARQVQMLSETLISLKEYIPVEINRKPRQLSELARWKATEFRTFLLYLGPFVLRDVIDKRIYEHFLLLHCGIFILVSSKFIKNFGTELPRSLLDTFVSHCENIYGLEYLIYNIHILIHLTDDVENFGALDNFSSFPFENYLGQIKKLIRNSNRPLHQIYNRLVEANLVVKTIIEKKSLEFLYEHHTGPILNLKIKVLQYKKLVYKDFVLSVKSYSRADCFCLLLNGVVIEIHNICTQSNNKNEYILIGKEFMIYESLYDYPIHSSLLNIFILKELSDLKIYQIKNTPIKCLIFSYLSKNAWISFPLLHTI</sequence>
<evidence type="ECO:0000313" key="1">
    <source>
        <dbReference type="EnsemblMetazoa" id="XP_050509492.1"/>
    </source>
</evidence>
<dbReference type="PANTHER" id="PTHR33053">
    <property type="entry name" value="PROTEIN, PUTATIVE-RELATED"/>
    <property type="match status" value="1"/>
</dbReference>
<evidence type="ECO:0000313" key="2">
    <source>
        <dbReference type="Proteomes" id="UP001652700"/>
    </source>
</evidence>
<name>A0ABM5KH13_DIAVI</name>
<proteinExistence type="predicted"/>
<dbReference type="EnsemblMetazoa" id="XM_050653535.1">
    <property type="protein sequence ID" value="XP_050509492.1"/>
    <property type="gene ID" value="LOC126886584"/>
</dbReference>